<dbReference type="SUPFAM" id="SSF88946">
    <property type="entry name" value="Sigma2 domain of RNA polymerase sigma factors"/>
    <property type="match status" value="1"/>
</dbReference>
<keyword evidence="4" id="KW-0804">Transcription</keyword>
<dbReference type="PANTHER" id="PTHR43133">
    <property type="entry name" value="RNA POLYMERASE ECF-TYPE SIGMA FACTO"/>
    <property type="match status" value="1"/>
</dbReference>
<keyword evidence="2" id="KW-0805">Transcription regulation</keyword>
<dbReference type="InterPro" id="IPR013325">
    <property type="entry name" value="RNA_pol_sigma_r2"/>
</dbReference>
<reference evidence="7 8" key="1">
    <citation type="submission" date="2021-04" db="EMBL/GenBank/DDBJ databases">
        <title>The genome sequence of type strain Ideonella paludis KCTC 32238.</title>
        <authorList>
            <person name="Liu Y."/>
        </authorList>
    </citation>
    <scope>NUCLEOTIDE SEQUENCE [LARGE SCALE GENOMIC DNA]</scope>
    <source>
        <strain evidence="7 8">KCTC 32238</strain>
    </source>
</reference>
<comment type="caution">
    <text evidence="7">The sequence shown here is derived from an EMBL/GenBank/DDBJ whole genome shotgun (WGS) entry which is preliminary data.</text>
</comment>
<keyword evidence="8" id="KW-1185">Reference proteome</keyword>
<proteinExistence type="inferred from homology"/>
<evidence type="ECO:0000256" key="4">
    <source>
        <dbReference type="ARBA" id="ARBA00023163"/>
    </source>
</evidence>
<feature type="domain" description="RNA polymerase sigma-70 region 2" evidence="5">
    <location>
        <begin position="37"/>
        <end position="103"/>
    </location>
</feature>
<dbReference type="EMBL" id="JAGQDG010000008">
    <property type="protein sequence ID" value="MBQ0937538.1"/>
    <property type="molecule type" value="Genomic_DNA"/>
</dbReference>
<dbReference type="PANTHER" id="PTHR43133:SF32">
    <property type="entry name" value="BLR3042 PROTEIN"/>
    <property type="match status" value="1"/>
</dbReference>
<evidence type="ECO:0000259" key="5">
    <source>
        <dbReference type="Pfam" id="PF04542"/>
    </source>
</evidence>
<dbReference type="Pfam" id="PF04542">
    <property type="entry name" value="Sigma70_r2"/>
    <property type="match status" value="1"/>
</dbReference>
<evidence type="ECO:0000313" key="8">
    <source>
        <dbReference type="Proteomes" id="UP000672097"/>
    </source>
</evidence>
<dbReference type="InterPro" id="IPR013249">
    <property type="entry name" value="RNA_pol_sigma70_r4_t2"/>
</dbReference>
<dbReference type="Gene3D" id="1.10.1740.10">
    <property type="match status" value="1"/>
</dbReference>
<dbReference type="RefSeq" id="WP_210811111.1">
    <property type="nucleotide sequence ID" value="NZ_JAGQDG010000008.1"/>
</dbReference>
<keyword evidence="3" id="KW-0731">Sigma factor</keyword>
<dbReference type="Proteomes" id="UP000672097">
    <property type="component" value="Unassembled WGS sequence"/>
</dbReference>
<evidence type="ECO:0000256" key="2">
    <source>
        <dbReference type="ARBA" id="ARBA00023015"/>
    </source>
</evidence>
<accession>A0ABS5E297</accession>
<evidence type="ECO:0000256" key="3">
    <source>
        <dbReference type="ARBA" id="ARBA00023082"/>
    </source>
</evidence>
<dbReference type="Gene3D" id="1.10.10.10">
    <property type="entry name" value="Winged helix-like DNA-binding domain superfamily/Winged helix DNA-binding domain"/>
    <property type="match status" value="1"/>
</dbReference>
<dbReference type="CDD" id="cd06171">
    <property type="entry name" value="Sigma70_r4"/>
    <property type="match status" value="1"/>
</dbReference>
<dbReference type="NCBIfam" id="TIGR02937">
    <property type="entry name" value="sigma70-ECF"/>
    <property type="match status" value="1"/>
</dbReference>
<evidence type="ECO:0000256" key="1">
    <source>
        <dbReference type="ARBA" id="ARBA00010641"/>
    </source>
</evidence>
<name>A0ABS5E297_9BURK</name>
<dbReference type="InterPro" id="IPR039425">
    <property type="entry name" value="RNA_pol_sigma-70-like"/>
</dbReference>
<organism evidence="7 8">
    <name type="scientific">Ideonella paludis</name>
    <dbReference type="NCBI Taxonomy" id="1233411"/>
    <lineage>
        <taxon>Bacteria</taxon>
        <taxon>Pseudomonadati</taxon>
        <taxon>Pseudomonadota</taxon>
        <taxon>Betaproteobacteria</taxon>
        <taxon>Burkholderiales</taxon>
        <taxon>Sphaerotilaceae</taxon>
        <taxon>Ideonella</taxon>
    </lineage>
</organism>
<evidence type="ECO:0000313" key="7">
    <source>
        <dbReference type="EMBL" id="MBQ0937538.1"/>
    </source>
</evidence>
<evidence type="ECO:0000259" key="6">
    <source>
        <dbReference type="Pfam" id="PF08281"/>
    </source>
</evidence>
<comment type="similarity">
    <text evidence="1">Belongs to the sigma-70 factor family. ECF subfamily.</text>
</comment>
<dbReference type="InterPro" id="IPR007627">
    <property type="entry name" value="RNA_pol_sigma70_r2"/>
</dbReference>
<dbReference type="InterPro" id="IPR014284">
    <property type="entry name" value="RNA_pol_sigma-70_dom"/>
</dbReference>
<dbReference type="SUPFAM" id="SSF88659">
    <property type="entry name" value="Sigma3 and sigma4 domains of RNA polymerase sigma factors"/>
    <property type="match status" value="1"/>
</dbReference>
<dbReference type="InterPro" id="IPR013324">
    <property type="entry name" value="RNA_pol_sigma_r3/r4-like"/>
</dbReference>
<sequence length="195" mass="22113">MSVLHVARRLLPWGKGDEDDALLQAVAQGDKQALQALYRAYHPRLVRFLSRHIRRDDLAEEVINDCFWVVWQQAAQFRGGSRVSTWIFGIAYRLTMKALRDRGDEPLADPEGDDHHDACDADAQREQQDWLNKGLATLTEEQRVALQLAYEQGLDMEEIAEVMACSVSAVKSRLFHARTKLRHVLPQIANPGKAA</sequence>
<protein>
    <submittedName>
        <fullName evidence="7">Sigma-70 family RNA polymerase sigma factor</fullName>
    </submittedName>
</protein>
<feature type="domain" description="RNA polymerase sigma factor 70 region 4 type 2" evidence="6">
    <location>
        <begin position="133"/>
        <end position="181"/>
    </location>
</feature>
<dbReference type="Pfam" id="PF08281">
    <property type="entry name" value="Sigma70_r4_2"/>
    <property type="match status" value="1"/>
</dbReference>
<gene>
    <name evidence="7" type="ORF">KAK11_19585</name>
</gene>
<dbReference type="InterPro" id="IPR036388">
    <property type="entry name" value="WH-like_DNA-bd_sf"/>
</dbReference>